<keyword evidence="1" id="KW-0812">Transmembrane</keyword>
<reference evidence="2 3" key="1">
    <citation type="submission" date="2019-07" db="EMBL/GenBank/DDBJ databases">
        <title>Whole genome shotgun sequence of Sporosarcina luteola NBRC 105378.</title>
        <authorList>
            <person name="Hosoyama A."/>
            <person name="Uohara A."/>
            <person name="Ohji S."/>
            <person name="Ichikawa N."/>
        </authorList>
    </citation>
    <scope>NUCLEOTIDE SEQUENCE [LARGE SCALE GENOMIC DNA]</scope>
    <source>
        <strain evidence="2 3">NBRC 105378</strain>
    </source>
</reference>
<protein>
    <submittedName>
        <fullName evidence="2">Membrane protein</fullName>
    </submittedName>
</protein>
<dbReference type="SUPFAM" id="SSF55961">
    <property type="entry name" value="Bet v1-like"/>
    <property type="match status" value="1"/>
</dbReference>
<organism evidence="2 3">
    <name type="scientific">Sporosarcina luteola</name>
    <dbReference type="NCBI Taxonomy" id="582850"/>
    <lineage>
        <taxon>Bacteria</taxon>
        <taxon>Bacillati</taxon>
        <taxon>Bacillota</taxon>
        <taxon>Bacilli</taxon>
        <taxon>Bacillales</taxon>
        <taxon>Caryophanaceae</taxon>
        <taxon>Sporosarcina</taxon>
    </lineage>
</organism>
<dbReference type="Proteomes" id="UP000321901">
    <property type="component" value="Unassembled WGS sequence"/>
</dbReference>
<feature type="transmembrane region" description="Helical" evidence="1">
    <location>
        <begin position="270"/>
        <end position="290"/>
    </location>
</feature>
<name>A0A511Z915_9BACL</name>
<keyword evidence="1" id="KW-0472">Membrane</keyword>
<gene>
    <name evidence="2" type="primary">yndG</name>
    <name evidence="2" type="ORF">SLU01_22360</name>
</gene>
<dbReference type="EMBL" id="BJYL01000029">
    <property type="protein sequence ID" value="GEN83924.1"/>
    <property type="molecule type" value="Genomic_DNA"/>
</dbReference>
<comment type="caution">
    <text evidence="2">The sequence shown here is derived from an EMBL/GenBank/DDBJ whole genome shotgun (WGS) entry which is preliminary data.</text>
</comment>
<proteinExistence type="predicted"/>
<dbReference type="Pfam" id="PF13781">
    <property type="entry name" value="DoxX_3"/>
    <property type="match status" value="1"/>
</dbReference>
<keyword evidence="3" id="KW-1185">Reference proteome</keyword>
<dbReference type="AlphaFoldDB" id="A0A511Z915"/>
<dbReference type="RefSeq" id="WP_147058305.1">
    <property type="nucleotide sequence ID" value="NZ_BJYL01000029.1"/>
</dbReference>
<sequence length="305" mass="34653">MKKKPIYVEIEIDTELEDVWNASQNPDLHSQWDLRFSSITYLPKKDDEPQLFTYKRSVLPLLTVEGWGKSMGTMNKADGTRSSSLHFGTDQWFSPIKEGKGYWKYEPQEKGIKFLTQYDYDVNFGSFGKLLDALAFRPLIGWATALSFDVLGRWLEKGEAPSSQYMRFFITYGMTVLLSFIWLYQGLVPKLIGMHPQERLMVENTFSASEATVTAIMIGVGILEILFGILWLIYKRKKQLFAIQLVAFPLLTAAAILGDPTTAVHPFNPVTFNLALFALSLIGYFTCNDVPTAKSCKRQKQRALA</sequence>
<keyword evidence="1" id="KW-1133">Transmembrane helix</keyword>
<feature type="transmembrane region" description="Helical" evidence="1">
    <location>
        <begin position="211"/>
        <end position="233"/>
    </location>
</feature>
<evidence type="ECO:0000313" key="3">
    <source>
        <dbReference type="Proteomes" id="UP000321901"/>
    </source>
</evidence>
<dbReference type="InterPro" id="IPR025695">
    <property type="entry name" value="DoxX-like"/>
</dbReference>
<evidence type="ECO:0000313" key="2">
    <source>
        <dbReference type="EMBL" id="GEN83924.1"/>
    </source>
</evidence>
<dbReference type="OrthoDB" id="6199084at2"/>
<accession>A0A511Z915</accession>
<feature type="transmembrane region" description="Helical" evidence="1">
    <location>
        <begin position="240"/>
        <end position="258"/>
    </location>
</feature>
<evidence type="ECO:0000256" key="1">
    <source>
        <dbReference type="SAM" id="Phobius"/>
    </source>
</evidence>
<feature type="transmembrane region" description="Helical" evidence="1">
    <location>
        <begin position="165"/>
        <end position="184"/>
    </location>
</feature>